<evidence type="ECO:0000256" key="5">
    <source>
        <dbReference type="ARBA" id="ARBA00023049"/>
    </source>
</evidence>
<dbReference type="Proteomes" id="UP001442494">
    <property type="component" value="Unassembled WGS sequence"/>
</dbReference>
<keyword evidence="5 6" id="KW-0482">Metalloprotease</keyword>
<dbReference type="Pfam" id="PF01435">
    <property type="entry name" value="Peptidase_M48"/>
    <property type="match status" value="1"/>
</dbReference>
<evidence type="ECO:0000256" key="1">
    <source>
        <dbReference type="ARBA" id="ARBA00022670"/>
    </source>
</evidence>
<dbReference type="CDD" id="cd07333">
    <property type="entry name" value="M48C_bepA_like"/>
    <property type="match status" value="1"/>
</dbReference>
<dbReference type="InterPro" id="IPR051156">
    <property type="entry name" value="Mito/Outer_Membr_Metalloprot"/>
</dbReference>
<dbReference type="InterPro" id="IPR001915">
    <property type="entry name" value="Peptidase_M48"/>
</dbReference>
<dbReference type="EMBL" id="JAMPKK010000022">
    <property type="protein sequence ID" value="MEP0865164.1"/>
    <property type="molecule type" value="Genomic_DNA"/>
</dbReference>
<reference evidence="8 9" key="1">
    <citation type="submission" date="2022-04" db="EMBL/GenBank/DDBJ databases">
        <title>Positive selection, recombination, and allopatry shape intraspecific diversity of widespread and dominant cyanobacteria.</title>
        <authorList>
            <person name="Wei J."/>
            <person name="Shu W."/>
            <person name="Hu C."/>
        </authorList>
    </citation>
    <scope>NUCLEOTIDE SEQUENCE [LARGE SCALE GENOMIC DNA]</scope>
    <source>
        <strain evidence="8 9">GB2-A5</strain>
    </source>
</reference>
<organism evidence="8 9">
    <name type="scientific">Funiculus sociatus GB2-A5</name>
    <dbReference type="NCBI Taxonomy" id="2933946"/>
    <lineage>
        <taxon>Bacteria</taxon>
        <taxon>Bacillati</taxon>
        <taxon>Cyanobacteriota</taxon>
        <taxon>Cyanophyceae</taxon>
        <taxon>Coleofasciculales</taxon>
        <taxon>Coleofasciculaceae</taxon>
        <taxon>Funiculus</taxon>
    </lineage>
</organism>
<dbReference type="PANTHER" id="PTHR22726">
    <property type="entry name" value="METALLOENDOPEPTIDASE OMA1"/>
    <property type="match status" value="1"/>
</dbReference>
<gene>
    <name evidence="8" type="ORF">NDI37_11875</name>
</gene>
<dbReference type="PANTHER" id="PTHR22726:SF1">
    <property type="entry name" value="METALLOENDOPEPTIDASE OMA1, MITOCHONDRIAL"/>
    <property type="match status" value="1"/>
</dbReference>
<sequence length="258" mass="28180">MALFIWVGLPQPGQAIPWLDLILRGVQVIQMSNVSDSQEVQIGRSINEQLVTREIRLYRNPQITRYVNEIGQRLASSSDRPDIPYTFQVVNDKSVNAFATMGGFVYIHTGLLKAADNEAQLAGVLAHEIGHIASRHALEQMRQTAIARGVAAAAGLDRNLAVQIGVDLALRRPNSRKDEFEADQKGLETLTNAGYAPAGMVGFMEKLLRGGSVPNFLSTHPGTQDRINALERAIDPATANVGEGLDELAYKRNIRALS</sequence>
<comment type="similarity">
    <text evidence="6">Belongs to the peptidase M48 family.</text>
</comment>
<dbReference type="Gene3D" id="3.30.2010.10">
    <property type="entry name" value="Metalloproteases ('zincins'), catalytic domain"/>
    <property type="match status" value="1"/>
</dbReference>
<evidence type="ECO:0000313" key="9">
    <source>
        <dbReference type="Proteomes" id="UP001442494"/>
    </source>
</evidence>
<evidence type="ECO:0000256" key="2">
    <source>
        <dbReference type="ARBA" id="ARBA00022723"/>
    </source>
</evidence>
<comment type="cofactor">
    <cofactor evidence="6">
        <name>Zn(2+)</name>
        <dbReference type="ChEBI" id="CHEBI:29105"/>
    </cofactor>
    <text evidence="6">Binds 1 zinc ion per subunit.</text>
</comment>
<evidence type="ECO:0000259" key="7">
    <source>
        <dbReference type="Pfam" id="PF01435"/>
    </source>
</evidence>
<feature type="domain" description="Peptidase M48" evidence="7">
    <location>
        <begin position="63"/>
        <end position="232"/>
    </location>
</feature>
<proteinExistence type="inferred from homology"/>
<evidence type="ECO:0000256" key="4">
    <source>
        <dbReference type="ARBA" id="ARBA00022833"/>
    </source>
</evidence>
<keyword evidence="2" id="KW-0479">Metal-binding</keyword>
<accession>A0ABV0JPZ8</accession>
<keyword evidence="4 6" id="KW-0862">Zinc</keyword>
<keyword evidence="1 6" id="KW-0645">Protease</keyword>
<protein>
    <submittedName>
        <fullName evidence="8">M48 family metallopeptidase</fullName>
    </submittedName>
</protein>
<keyword evidence="9" id="KW-1185">Reference proteome</keyword>
<evidence type="ECO:0000256" key="6">
    <source>
        <dbReference type="RuleBase" id="RU003983"/>
    </source>
</evidence>
<keyword evidence="3 6" id="KW-0378">Hydrolase</keyword>
<evidence type="ECO:0000256" key="3">
    <source>
        <dbReference type="ARBA" id="ARBA00022801"/>
    </source>
</evidence>
<name>A0ABV0JPZ8_9CYAN</name>
<evidence type="ECO:0000313" key="8">
    <source>
        <dbReference type="EMBL" id="MEP0865164.1"/>
    </source>
</evidence>
<comment type="caution">
    <text evidence="8">The sequence shown here is derived from an EMBL/GenBank/DDBJ whole genome shotgun (WGS) entry which is preliminary data.</text>
</comment>